<dbReference type="RefSeq" id="WP_141644876.1">
    <property type="nucleotide sequence ID" value="NZ_VIFM01000101.1"/>
</dbReference>
<protein>
    <recommendedName>
        <fullName evidence="3">Lipoprotein</fullName>
    </recommendedName>
</protein>
<gene>
    <name evidence="1" type="ORF">FJV41_24045</name>
</gene>
<comment type="caution">
    <text evidence="1">The sequence shown here is derived from an EMBL/GenBank/DDBJ whole genome shotgun (WGS) entry which is preliminary data.</text>
</comment>
<evidence type="ECO:0000313" key="1">
    <source>
        <dbReference type="EMBL" id="TQF13399.1"/>
    </source>
</evidence>
<proteinExistence type="predicted"/>
<evidence type="ECO:0008006" key="3">
    <source>
        <dbReference type="Google" id="ProtNLM"/>
    </source>
</evidence>
<name>A0A540WWL6_9BACT</name>
<reference evidence="1 2" key="1">
    <citation type="submission" date="2019-06" db="EMBL/GenBank/DDBJ databases">
        <authorList>
            <person name="Livingstone P."/>
            <person name="Whitworth D."/>
        </authorList>
    </citation>
    <scope>NUCLEOTIDE SEQUENCE [LARGE SCALE GENOMIC DNA]</scope>
    <source>
        <strain evidence="1 2">AM401</strain>
    </source>
</reference>
<dbReference type="Proteomes" id="UP000315369">
    <property type="component" value="Unassembled WGS sequence"/>
</dbReference>
<keyword evidence="2" id="KW-1185">Reference proteome</keyword>
<evidence type="ECO:0000313" key="2">
    <source>
        <dbReference type="Proteomes" id="UP000315369"/>
    </source>
</evidence>
<organism evidence="1 2">
    <name type="scientific">Myxococcus llanfairpwllgwyngyllgogerychwyrndrobwllllantysiliogogogochensis</name>
    <dbReference type="NCBI Taxonomy" id="2590453"/>
    <lineage>
        <taxon>Bacteria</taxon>
        <taxon>Pseudomonadati</taxon>
        <taxon>Myxococcota</taxon>
        <taxon>Myxococcia</taxon>
        <taxon>Myxococcales</taxon>
        <taxon>Cystobacterineae</taxon>
        <taxon>Myxococcaceae</taxon>
        <taxon>Myxococcus</taxon>
    </lineage>
</organism>
<dbReference type="PROSITE" id="PS51257">
    <property type="entry name" value="PROKAR_LIPOPROTEIN"/>
    <property type="match status" value="1"/>
</dbReference>
<accession>A0A540WWL6</accession>
<dbReference type="AlphaFoldDB" id="A0A540WWL6"/>
<dbReference type="EMBL" id="VIFM01000101">
    <property type="protein sequence ID" value="TQF13399.1"/>
    <property type="molecule type" value="Genomic_DNA"/>
</dbReference>
<sequence length="133" mass="13903">MKPSILVGGLWALCVLVGCGGAEQEPFEQTVSEQAVTCQQACQSEYLACMRENAGSGPGKALCAQSLTWCRAACPPALGAEATVSEKPAHLLPPCASYESFLCSGASSEVVCYHDNGQLGGCTCSEELIWSCY</sequence>